<gene>
    <name evidence="5" type="ORF">AMD01_17715</name>
</gene>
<dbReference type="InterPro" id="IPR039528">
    <property type="entry name" value="DPM1-like"/>
</dbReference>
<evidence type="ECO:0000256" key="3">
    <source>
        <dbReference type="ARBA" id="ARBA00022679"/>
    </source>
</evidence>
<dbReference type="PANTHER" id="PTHR43398:SF1">
    <property type="entry name" value="DOLICHOL-PHOSPHATE MANNOSYLTRANSFERASE SUBUNIT 1"/>
    <property type="match status" value="1"/>
</dbReference>
<dbReference type="GO" id="GO:0016020">
    <property type="term" value="C:membrane"/>
    <property type="evidence" value="ECO:0007669"/>
    <property type="project" value="GOC"/>
</dbReference>
<evidence type="ECO:0000256" key="1">
    <source>
        <dbReference type="ARBA" id="ARBA00006739"/>
    </source>
</evidence>
<feature type="domain" description="Glycosyltransferase 2-like" evidence="4">
    <location>
        <begin position="4"/>
        <end position="107"/>
    </location>
</feature>
<keyword evidence="2" id="KW-0328">Glycosyltransferase</keyword>
<comment type="caution">
    <text evidence="5">The sequence shown here is derived from an EMBL/GenBank/DDBJ whole genome shotgun (WGS) entry which is preliminary data.</text>
</comment>
<evidence type="ECO:0000313" key="6">
    <source>
        <dbReference type="Proteomes" id="UP000037558"/>
    </source>
</evidence>
<name>A0A0M0KVY6_9BACI</name>
<dbReference type="Gene3D" id="3.90.550.10">
    <property type="entry name" value="Spore Coat Polysaccharide Biosynthesis Protein SpsA, Chain A"/>
    <property type="match status" value="2"/>
</dbReference>
<evidence type="ECO:0000256" key="2">
    <source>
        <dbReference type="ARBA" id="ARBA00022676"/>
    </source>
</evidence>
<organism evidence="5 6">
    <name type="scientific">Priestia koreensis</name>
    <dbReference type="NCBI Taxonomy" id="284581"/>
    <lineage>
        <taxon>Bacteria</taxon>
        <taxon>Bacillati</taxon>
        <taxon>Bacillota</taxon>
        <taxon>Bacilli</taxon>
        <taxon>Bacillales</taxon>
        <taxon>Bacillaceae</taxon>
        <taxon>Priestia</taxon>
    </lineage>
</organism>
<dbReference type="OrthoDB" id="2902148at2"/>
<dbReference type="InterPro" id="IPR001173">
    <property type="entry name" value="Glyco_trans_2-like"/>
</dbReference>
<accession>A0A0M0KVY6</accession>
<feature type="domain" description="Glycosyltransferase 2-like" evidence="4">
    <location>
        <begin position="260"/>
        <end position="415"/>
    </location>
</feature>
<evidence type="ECO:0000259" key="4">
    <source>
        <dbReference type="Pfam" id="PF00535"/>
    </source>
</evidence>
<protein>
    <submittedName>
        <fullName evidence="5">Glycosyl transferase</fullName>
    </submittedName>
</protein>
<dbReference type="InterPro" id="IPR029044">
    <property type="entry name" value="Nucleotide-diphossugar_trans"/>
</dbReference>
<dbReference type="CDD" id="cd00761">
    <property type="entry name" value="Glyco_tranf_GTA_type"/>
    <property type="match status" value="1"/>
</dbReference>
<dbReference type="PANTHER" id="PTHR43398">
    <property type="entry name" value="DOLICHOL-PHOSPHATE MANNOSYLTRANSFERASE SUBUNIT 1"/>
    <property type="match status" value="1"/>
</dbReference>
<evidence type="ECO:0000313" key="5">
    <source>
        <dbReference type="EMBL" id="KOO42969.1"/>
    </source>
</evidence>
<reference evidence="6" key="1">
    <citation type="submission" date="2015-08" db="EMBL/GenBank/DDBJ databases">
        <title>Fjat-14210 dsm16467.</title>
        <authorList>
            <person name="Liu B."/>
            <person name="Wang J."/>
            <person name="Zhu Y."/>
            <person name="Liu G."/>
            <person name="Chen Q."/>
            <person name="Chen Z."/>
            <person name="Lan J."/>
            <person name="Che J."/>
            <person name="Ge C."/>
            <person name="Shi H."/>
            <person name="Pan Z."/>
            <person name="Liu X."/>
        </authorList>
    </citation>
    <scope>NUCLEOTIDE SEQUENCE [LARGE SCALE GENOMIC DNA]</scope>
    <source>
        <strain evidence="6">DSM 16467</strain>
    </source>
</reference>
<keyword evidence="6" id="KW-1185">Reference proteome</keyword>
<dbReference type="STRING" id="284581.AMD01_17715"/>
<dbReference type="Proteomes" id="UP000037558">
    <property type="component" value="Unassembled WGS sequence"/>
</dbReference>
<comment type="similarity">
    <text evidence="1">Belongs to the glycosyltransferase 2 family.</text>
</comment>
<dbReference type="GO" id="GO:0004582">
    <property type="term" value="F:dolichyl-phosphate beta-D-mannosyltransferase activity"/>
    <property type="evidence" value="ECO:0007669"/>
    <property type="project" value="InterPro"/>
</dbReference>
<keyword evidence="3 5" id="KW-0808">Transferase</keyword>
<dbReference type="EMBL" id="LILC01000023">
    <property type="protein sequence ID" value="KOO42969.1"/>
    <property type="molecule type" value="Genomic_DNA"/>
</dbReference>
<proteinExistence type="inferred from homology"/>
<dbReference type="AlphaFoldDB" id="A0A0M0KVY6"/>
<dbReference type="PATRIC" id="fig|284581.3.peg.3055"/>
<sequence length="516" mass="56768">MNLSVIIPACNEEDTLPLILDEVQKLHPLEIIVVVNGSTDNTKQVAEKYGCKVIEYAEKLGLNIGRSMGAKAAIGEVLLFLDGDIPVPHKELLPFIEAIDEGHDIALNDLSWTLKRKVRPHPVAVAKYALNLFMKQEQMSVQALTAVPFAMKRTAAETLGYALHAEPPLAQVEAILAGMSIVAPAVVDVIYTNKAREAHQEKIENSPFPLSTSEIIGDHMLAIHHLIEKKGVRGGLTDAERNRLYPKVYLPKRPEKIACSAIIPVGEEKETIEAVITEVKKAGVEEIIVIANGSDDETVQIAKSQNVVVIEFSEALGHNIPRAIGAMCSSGDVCLFIDGDIVIQSEDLLPYIKAAEQGVDVALNDLSCLLDQVYPLHSVSAAKYFLNIALKRPDLTINTLTAVPHAIRREALEKIGYDSLMVPPLAHVLAIKNGCKVEQVHFVDVARTNRIRRDHIKVNGIAKSTERILGDHIEALALLLELTDHRGGFPRKPRRLDLLEEFLNENNTNQENLTNE</sequence>
<dbReference type="RefSeq" id="WP_053402775.1">
    <property type="nucleotide sequence ID" value="NZ_JAUKEN010000001.1"/>
</dbReference>
<dbReference type="GO" id="GO:0009247">
    <property type="term" value="P:glycolipid biosynthetic process"/>
    <property type="evidence" value="ECO:0007669"/>
    <property type="project" value="TreeGrafter"/>
</dbReference>
<dbReference type="Pfam" id="PF00535">
    <property type="entry name" value="Glycos_transf_2"/>
    <property type="match status" value="2"/>
</dbReference>
<dbReference type="SUPFAM" id="SSF53448">
    <property type="entry name" value="Nucleotide-diphospho-sugar transferases"/>
    <property type="match status" value="2"/>
</dbReference>